<organism evidence="2 3">
    <name type="scientific">Nocardia fusca</name>
    <dbReference type="NCBI Taxonomy" id="941183"/>
    <lineage>
        <taxon>Bacteria</taxon>
        <taxon>Bacillati</taxon>
        <taxon>Actinomycetota</taxon>
        <taxon>Actinomycetes</taxon>
        <taxon>Mycobacteriales</taxon>
        <taxon>Nocardiaceae</taxon>
        <taxon>Nocardia</taxon>
    </lineage>
</organism>
<evidence type="ECO:0000313" key="2">
    <source>
        <dbReference type="EMBL" id="MEV0362395.1"/>
    </source>
</evidence>
<accession>A0ABV3F3Y5</accession>
<dbReference type="InterPro" id="IPR010982">
    <property type="entry name" value="Lambda_DNA-bd_dom_sf"/>
</dbReference>
<dbReference type="Pfam" id="PF17765">
    <property type="entry name" value="MLTR_LBD"/>
    <property type="match status" value="1"/>
</dbReference>
<gene>
    <name evidence="2" type="ORF">AB0H72_06800</name>
</gene>
<dbReference type="RefSeq" id="WP_357974782.1">
    <property type="nucleotide sequence ID" value="NZ_JBFAIH010000002.1"/>
</dbReference>
<dbReference type="PANTHER" id="PTHR35010:SF2">
    <property type="entry name" value="BLL4672 PROTEIN"/>
    <property type="match status" value="1"/>
</dbReference>
<dbReference type="CDD" id="cd00093">
    <property type="entry name" value="HTH_XRE"/>
    <property type="match status" value="1"/>
</dbReference>
<dbReference type="PROSITE" id="PS50943">
    <property type="entry name" value="HTH_CROC1"/>
    <property type="match status" value="1"/>
</dbReference>
<protein>
    <submittedName>
        <fullName evidence="2">Helix-turn-helix transcriptional regulator</fullName>
    </submittedName>
</protein>
<name>A0ABV3F3Y5_9NOCA</name>
<dbReference type="InterPro" id="IPR001387">
    <property type="entry name" value="Cro/C1-type_HTH"/>
</dbReference>
<evidence type="ECO:0000259" key="1">
    <source>
        <dbReference type="PROSITE" id="PS50943"/>
    </source>
</evidence>
<dbReference type="EMBL" id="JBFAIH010000002">
    <property type="protein sequence ID" value="MEV0362395.1"/>
    <property type="molecule type" value="Genomic_DNA"/>
</dbReference>
<dbReference type="SUPFAM" id="SSF47413">
    <property type="entry name" value="lambda repressor-like DNA-binding domains"/>
    <property type="match status" value="1"/>
</dbReference>
<dbReference type="Pfam" id="PF13560">
    <property type="entry name" value="HTH_31"/>
    <property type="match status" value="1"/>
</dbReference>
<dbReference type="Proteomes" id="UP001551658">
    <property type="component" value="Unassembled WGS sequence"/>
</dbReference>
<dbReference type="Gene3D" id="1.10.260.40">
    <property type="entry name" value="lambda repressor-like DNA-binding domains"/>
    <property type="match status" value="1"/>
</dbReference>
<dbReference type="Gene3D" id="3.30.450.180">
    <property type="match status" value="1"/>
</dbReference>
<feature type="domain" description="HTH cro/C1-type" evidence="1">
    <location>
        <begin position="30"/>
        <end position="82"/>
    </location>
</feature>
<dbReference type="InterPro" id="IPR041413">
    <property type="entry name" value="MLTR_LBD"/>
</dbReference>
<keyword evidence="3" id="KW-1185">Reference proteome</keyword>
<proteinExistence type="predicted"/>
<sequence>MSSNELGDFLRSRRAQVSPEEAGVRTYGVRKVAGLRREEVAFLAGLSADYYTRLEQGRERNPSAQVLDALSRALGLDADQEMHLYRLARLVPASRGGGREPVSPMLLQLMDTYASTPAFVLNRTLDILATNRLAEALFSSFTDTDNLVRMVFTDPAGPEFFTEWHRAAQSTVASLRLAVGHDPDDARLTRLVDEVSAASPAFRRYWEQGHVRGKTAEAKELLHPDVGALSLIFQAFDVRDKPGQQLVIYQAEPGSPSDHALKLLGSLSATKYRDREDADFTFPDRS</sequence>
<dbReference type="SMART" id="SM00530">
    <property type="entry name" value="HTH_XRE"/>
    <property type="match status" value="1"/>
</dbReference>
<evidence type="ECO:0000313" key="3">
    <source>
        <dbReference type="Proteomes" id="UP001551658"/>
    </source>
</evidence>
<comment type="caution">
    <text evidence="2">The sequence shown here is derived from an EMBL/GenBank/DDBJ whole genome shotgun (WGS) entry which is preliminary data.</text>
</comment>
<reference evidence="2 3" key="1">
    <citation type="submission" date="2024-06" db="EMBL/GenBank/DDBJ databases">
        <title>The Natural Products Discovery Center: Release of the First 8490 Sequenced Strains for Exploring Actinobacteria Biosynthetic Diversity.</title>
        <authorList>
            <person name="Kalkreuter E."/>
            <person name="Kautsar S.A."/>
            <person name="Yang D."/>
            <person name="Bader C.D."/>
            <person name="Teijaro C.N."/>
            <person name="Fluegel L."/>
            <person name="Davis C.M."/>
            <person name="Simpson J.R."/>
            <person name="Lauterbach L."/>
            <person name="Steele A.D."/>
            <person name="Gui C."/>
            <person name="Meng S."/>
            <person name="Li G."/>
            <person name="Viehrig K."/>
            <person name="Ye F."/>
            <person name="Su P."/>
            <person name="Kiefer A.F."/>
            <person name="Nichols A."/>
            <person name="Cepeda A.J."/>
            <person name="Yan W."/>
            <person name="Fan B."/>
            <person name="Jiang Y."/>
            <person name="Adhikari A."/>
            <person name="Zheng C.-J."/>
            <person name="Schuster L."/>
            <person name="Cowan T.M."/>
            <person name="Smanski M.J."/>
            <person name="Chevrette M.G."/>
            <person name="De Carvalho L.P.S."/>
            <person name="Shen B."/>
        </authorList>
    </citation>
    <scope>NUCLEOTIDE SEQUENCE [LARGE SCALE GENOMIC DNA]</scope>
    <source>
        <strain evidence="2 3">NPDC050671</strain>
    </source>
</reference>
<dbReference type="PANTHER" id="PTHR35010">
    <property type="entry name" value="BLL4672 PROTEIN-RELATED"/>
    <property type="match status" value="1"/>
</dbReference>